<evidence type="ECO:0000256" key="11">
    <source>
        <dbReference type="ARBA" id="ARBA00022989"/>
    </source>
</evidence>
<feature type="transmembrane region" description="Helical" evidence="14">
    <location>
        <begin position="222"/>
        <end position="241"/>
    </location>
</feature>
<evidence type="ECO:0000256" key="4">
    <source>
        <dbReference type="ARBA" id="ARBA00022475"/>
    </source>
</evidence>
<evidence type="ECO:0000256" key="12">
    <source>
        <dbReference type="ARBA" id="ARBA00023012"/>
    </source>
</evidence>
<keyword evidence="11 14" id="KW-1133">Transmembrane helix</keyword>
<dbReference type="AlphaFoldDB" id="A0AAX1RSQ1"/>
<evidence type="ECO:0000313" key="17">
    <source>
        <dbReference type="EMBL" id="REI19313.1"/>
    </source>
</evidence>
<dbReference type="RefSeq" id="WP_115856818.1">
    <property type="nucleotide sequence ID" value="NZ_CAJUZR010000062.1"/>
</dbReference>
<keyword evidence="4" id="KW-1003">Cell membrane</keyword>
<feature type="domain" description="Histidine kinase/HSP90-like ATPase" evidence="15">
    <location>
        <begin position="409"/>
        <end position="511"/>
    </location>
</feature>
<comment type="subcellular location">
    <subcellularLocation>
        <location evidence="2">Cell membrane</location>
        <topology evidence="2">Multi-pass membrane protein</topology>
    </subcellularLocation>
</comment>
<evidence type="ECO:0000256" key="6">
    <source>
        <dbReference type="ARBA" id="ARBA00022679"/>
    </source>
</evidence>
<dbReference type="EC" id="2.7.13.3" evidence="3"/>
<dbReference type="Proteomes" id="UP000256337">
    <property type="component" value="Unassembled WGS sequence"/>
</dbReference>
<evidence type="ECO:0000256" key="5">
    <source>
        <dbReference type="ARBA" id="ARBA00022553"/>
    </source>
</evidence>
<evidence type="ECO:0000313" key="18">
    <source>
        <dbReference type="Proteomes" id="UP000256337"/>
    </source>
</evidence>
<feature type="transmembrane region" description="Helical" evidence="14">
    <location>
        <begin position="20"/>
        <end position="41"/>
    </location>
</feature>
<dbReference type="Pfam" id="PF02518">
    <property type="entry name" value="HATPase_c"/>
    <property type="match status" value="1"/>
</dbReference>
<dbReference type="GO" id="GO:0000155">
    <property type="term" value="F:phosphorelay sensor kinase activity"/>
    <property type="evidence" value="ECO:0007669"/>
    <property type="project" value="InterPro"/>
</dbReference>
<keyword evidence="9 17" id="KW-0418">Kinase</keyword>
<evidence type="ECO:0000256" key="1">
    <source>
        <dbReference type="ARBA" id="ARBA00000085"/>
    </source>
</evidence>
<dbReference type="Pfam" id="PF06580">
    <property type="entry name" value="His_kinase"/>
    <property type="match status" value="1"/>
</dbReference>
<dbReference type="SUPFAM" id="SSF55874">
    <property type="entry name" value="ATPase domain of HSP90 chaperone/DNA topoisomerase II/histidine kinase"/>
    <property type="match status" value="1"/>
</dbReference>
<comment type="caution">
    <text evidence="17">The sequence shown here is derived from an EMBL/GenBank/DDBJ whole genome shotgun (WGS) entry which is preliminary data.</text>
</comment>
<keyword evidence="5" id="KW-0597">Phosphoprotein</keyword>
<proteinExistence type="predicted"/>
<dbReference type="GO" id="GO:0005524">
    <property type="term" value="F:ATP binding"/>
    <property type="evidence" value="ECO:0007669"/>
    <property type="project" value="UniProtKB-KW"/>
</dbReference>
<dbReference type="Gene3D" id="3.30.565.10">
    <property type="entry name" value="Histidine kinase-like ATPase, C-terminal domain"/>
    <property type="match status" value="1"/>
</dbReference>
<accession>A0AAX1RSQ1</accession>
<organism evidence="17 18">
    <name type="scientific">Staphylococcus felis</name>
    <dbReference type="NCBI Taxonomy" id="46127"/>
    <lineage>
        <taxon>Bacteria</taxon>
        <taxon>Bacillati</taxon>
        <taxon>Bacillota</taxon>
        <taxon>Bacilli</taxon>
        <taxon>Bacillales</taxon>
        <taxon>Staphylococcaceae</taxon>
        <taxon>Staphylococcus</taxon>
    </lineage>
</organism>
<dbReference type="InterPro" id="IPR010559">
    <property type="entry name" value="Sig_transdc_His_kin_internal"/>
</dbReference>
<evidence type="ECO:0000256" key="3">
    <source>
        <dbReference type="ARBA" id="ARBA00012438"/>
    </source>
</evidence>
<evidence type="ECO:0000256" key="9">
    <source>
        <dbReference type="ARBA" id="ARBA00022777"/>
    </source>
</evidence>
<dbReference type="InterPro" id="IPR050640">
    <property type="entry name" value="Bact_2-comp_sensor_kinase"/>
</dbReference>
<sequence>MTTYKPYRHRLRRSLFASTIYPVFLVIVIGLVSFYAIYIWIEHHTIHQHVYDSQIEIKRTEKQIQSFITQHQQQFNQDDLTRYRDITSTKRALLKLVHEQPTTLYYELSGPSQSITNNYEQLNTQTMYLFSEQRLKFKNGTYTLRFYMADASRLNDIKENRQFALIVDSYDNILYTNDDRFSIGDKYAPPQFGFMYESAKLNDSAHHLIIYKDIHETIEDGITLFIIMGIVLVLLVIFGFISADNMAKRQTSDIEAIIQKIYYAKNRHLDAYTPLKNNSELEEINHYIYDLFESNEKLIQSIEHTERRLRDIQLKEIERQFQPHFLFNTMQTIQYLIPLSPQVAQTVVQQLSRILRYSLRTKSHTVKLSEELNYIKQYIDIQNIRFDDMIQLQIDSSEEAQHQVIGKMMIQPLIENAIKHGRDTDTLSITIRLTLTSHALHVLVCDNGIGMSDSRLQDVRQSLNADVFDTNHLGLNHLHNRVIIQYGKEARLHIFSKQNKGTLICYRIPLSRRETDV</sequence>
<keyword evidence="7 14" id="KW-0812">Transmembrane</keyword>
<dbReference type="InterPro" id="IPR003594">
    <property type="entry name" value="HATPase_dom"/>
</dbReference>
<evidence type="ECO:0000256" key="8">
    <source>
        <dbReference type="ARBA" id="ARBA00022741"/>
    </source>
</evidence>
<reference evidence="17 18" key="1">
    <citation type="journal article" date="2018" name="Vet. Microbiol.">
        <title>Characterisation of Staphylococcus felis isolated from cats using whole genome sequencing.</title>
        <authorList>
            <person name="Worthing K."/>
            <person name="Pang S."/>
            <person name="Trott D.J."/>
            <person name="Abraham S."/>
            <person name="Coombs G.W."/>
            <person name="Jordan D."/>
            <person name="McIntyre L."/>
            <person name="Davies M.R."/>
            <person name="Norris J."/>
        </authorList>
    </citation>
    <scope>NUCLEOTIDE SEQUENCE [LARGE SCALE GENOMIC DNA]</scope>
    <source>
        <strain evidence="17 18">F25</strain>
    </source>
</reference>
<dbReference type="InterPro" id="IPR036890">
    <property type="entry name" value="HATPase_C_sf"/>
</dbReference>
<dbReference type="PANTHER" id="PTHR34220:SF11">
    <property type="entry name" value="SENSOR PROTEIN KINASE HPTS"/>
    <property type="match status" value="1"/>
</dbReference>
<dbReference type="GO" id="GO:0005886">
    <property type="term" value="C:plasma membrane"/>
    <property type="evidence" value="ECO:0007669"/>
    <property type="project" value="UniProtKB-SubCell"/>
</dbReference>
<evidence type="ECO:0000256" key="14">
    <source>
        <dbReference type="SAM" id="Phobius"/>
    </source>
</evidence>
<feature type="domain" description="Signal transduction histidine kinase internal region" evidence="16">
    <location>
        <begin position="313"/>
        <end position="389"/>
    </location>
</feature>
<keyword evidence="8" id="KW-0547">Nucleotide-binding</keyword>
<keyword evidence="10" id="KW-0067">ATP-binding</keyword>
<gene>
    <name evidence="17" type="ORF">DOS76_11265</name>
</gene>
<evidence type="ECO:0000256" key="10">
    <source>
        <dbReference type="ARBA" id="ARBA00022840"/>
    </source>
</evidence>
<evidence type="ECO:0000256" key="2">
    <source>
        <dbReference type="ARBA" id="ARBA00004651"/>
    </source>
</evidence>
<comment type="catalytic activity">
    <reaction evidence="1">
        <text>ATP + protein L-histidine = ADP + protein N-phospho-L-histidine.</text>
        <dbReference type="EC" id="2.7.13.3"/>
    </reaction>
</comment>
<dbReference type="EMBL" id="QKYD01000163">
    <property type="protein sequence ID" value="REI19313.1"/>
    <property type="molecule type" value="Genomic_DNA"/>
</dbReference>
<evidence type="ECO:0000256" key="13">
    <source>
        <dbReference type="ARBA" id="ARBA00023136"/>
    </source>
</evidence>
<evidence type="ECO:0000256" key="7">
    <source>
        <dbReference type="ARBA" id="ARBA00022692"/>
    </source>
</evidence>
<evidence type="ECO:0000259" key="16">
    <source>
        <dbReference type="Pfam" id="PF06580"/>
    </source>
</evidence>
<evidence type="ECO:0000259" key="15">
    <source>
        <dbReference type="Pfam" id="PF02518"/>
    </source>
</evidence>
<dbReference type="PANTHER" id="PTHR34220">
    <property type="entry name" value="SENSOR HISTIDINE KINASE YPDA"/>
    <property type="match status" value="1"/>
</dbReference>
<protein>
    <recommendedName>
        <fullName evidence="3">histidine kinase</fullName>
        <ecNumber evidence="3">2.7.13.3</ecNumber>
    </recommendedName>
</protein>
<name>A0AAX1RSQ1_9STAP</name>
<keyword evidence="13 14" id="KW-0472">Membrane</keyword>
<keyword evidence="6" id="KW-0808">Transferase</keyword>
<keyword evidence="12" id="KW-0902">Two-component regulatory system</keyword>